<dbReference type="RefSeq" id="XP_073780287.1">
    <property type="nucleotide sequence ID" value="XM_073924186.1"/>
</dbReference>
<proteinExistence type="predicted"/>
<sequence>MIIFSTDEQVCLFLLCIAAVCDCAVFIGLLRACLCVCMCVCVCVDLLCVVFPALHHLHILQCVWKQQIFSLRSRRSVCVCSEMDLRLLFFFCLLKLASVQASKSQISVKAGKLHCEHGQFESGATERPLETGEYTCKSADCEEKKCSEQITVRIRTSEDLLELDVPALISVLIGDLMATALIGWAVYSICSQPTNRRSYIGNKASDKVNLINNSGGDTYQRLNMRSDEYSTLHGPRKQKNARNHAMSP</sequence>
<dbReference type="Proteomes" id="UP000000437">
    <property type="component" value="Chromosome 15"/>
</dbReference>
<protein>
    <submittedName>
        <fullName evidence="2">Uncharacterized protein isoform X1</fullName>
    </submittedName>
</protein>
<evidence type="ECO:0000313" key="1">
    <source>
        <dbReference type="Proteomes" id="UP000000437"/>
    </source>
</evidence>
<name>A0AC58HE77_DANRE</name>
<keyword evidence="1" id="KW-1185">Reference proteome</keyword>
<evidence type="ECO:0000313" key="2">
    <source>
        <dbReference type="RefSeq" id="XP_073780287.1"/>
    </source>
</evidence>
<reference evidence="2" key="1">
    <citation type="submission" date="2025-08" db="UniProtKB">
        <authorList>
            <consortium name="RefSeq"/>
        </authorList>
    </citation>
    <scope>IDENTIFICATION</scope>
    <source>
        <strain evidence="2">Tuebingen</strain>
        <tissue evidence="2">Fibroblasts and whole tissue</tissue>
    </source>
</reference>
<organism evidence="1 2">
    <name type="scientific">Danio rerio</name>
    <name type="common">Zebrafish</name>
    <name type="synonym">Brachydanio rerio</name>
    <dbReference type="NCBI Taxonomy" id="7955"/>
    <lineage>
        <taxon>Eukaryota</taxon>
        <taxon>Metazoa</taxon>
        <taxon>Chordata</taxon>
        <taxon>Craniata</taxon>
        <taxon>Vertebrata</taxon>
        <taxon>Euteleostomi</taxon>
        <taxon>Actinopterygii</taxon>
        <taxon>Neopterygii</taxon>
        <taxon>Teleostei</taxon>
        <taxon>Ostariophysi</taxon>
        <taxon>Cypriniformes</taxon>
        <taxon>Danionidae</taxon>
        <taxon>Danioninae</taxon>
        <taxon>Danio</taxon>
    </lineage>
</organism>
<accession>A0AC58HE77</accession>
<gene>
    <name evidence="2" type="primary">LOC141377947</name>
</gene>